<dbReference type="GO" id="GO:0016020">
    <property type="term" value="C:membrane"/>
    <property type="evidence" value="ECO:0007669"/>
    <property type="project" value="GOC"/>
</dbReference>
<dbReference type="InterPro" id="IPR006311">
    <property type="entry name" value="TAT_signal"/>
</dbReference>
<dbReference type="Proteomes" id="UP000435304">
    <property type="component" value="Unassembled WGS sequence"/>
</dbReference>
<dbReference type="EMBL" id="WPCU01000005">
    <property type="protein sequence ID" value="MVA75759.1"/>
    <property type="molecule type" value="Genomic_DNA"/>
</dbReference>
<gene>
    <name evidence="3" type="ORF">GC722_06930</name>
</gene>
<feature type="signal peptide" evidence="1">
    <location>
        <begin position="1"/>
        <end position="35"/>
    </location>
</feature>
<protein>
    <recommendedName>
        <fullName evidence="2">Endonuclease/exonuclease/phosphatase domain-containing protein</fullName>
    </recommendedName>
</protein>
<organism evidence="3 4">
    <name type="scientific">Auraticoccus cholistanensis</name>
    <dbReference type="NCBI Taxonomy" id="2656650"/>
    <lineage>
        <taxon>Bacteria</taxon>
        <taxon>Bacillati</taxon>
        <taxon>Actinomycetota</taxon>
        <taxon>Actinomycetes</taxon>
        <taxon>Propionibacteriales</taxon>
        <taxon>Propionibacteriaceae</taxon>
        <taxon>Auraticoccus</taxon>
    </lineage>
</organism>
<dbReference type="InterPro" id="IPR051916">
    <property type="entry name" value="GPI-anchor_lipid_remodeler"/>
</dbReference>
<dbReference type="RefSeq" id="WP_156609296.1">
    <property type="nucleotide sequence ID" value="NZ_WPCU01000005.1"/>
</dbReference>
<dbReference type="InterPro" id="IPR036691">
    <property type="entry name" value="Endo/exonu/phosph_ase_sf"/>
</dbReference>
<accession>A0A6A9V0K3</accession>
<feature type="chain" id="PRO_5025514683" description="Endonuclease/exonuclease/phosphatase domain-containing protein" evidence="1">
    <location>
        <begin position="36"/>
        <end position="363"/>
    </location>
</feature>
<proteinExistence type="predicted"/>
<dbReference type="PROSITE" id="PS51318">
    <property type="entry name" value="TAT"/>
    <property type="match status" value="1"/>
</dbReference>
<dbReference type="GO" id="GO:0006506">
    <property type="term" value="P:GPI anchor biosynthetic process"/>
    <property type="evidence" value="ECO:0007669"/>
    <property type="project" value="TreeGrafter"/>
</dbReference>
<dbReference type="SUPFAM" id="SSF56219">
    <property type="entry name" value="DNase I-like"/>
    <property type="match status" value="1"/>
</dbReference>
<keyword evidence="1" id="KW-0732">Signal</keyword>
<evidence type="ECO:0000259" key="2">
    <source>
        <dbReference type="Pfam" id="PF03372"/>
    </source>
</evidence>
<dbReference type="Pfam" id="PF03372">
    <property type="entry name" value="Exo_endo_phos"/>
    <property type="match status" value="1"/>
</dbReference>
<dbReference type="AlphaFoldDB" id="A0A6A9V0K3"/>
<evidence type="ECO:0000256" key="1">
    <source>
        <dbReference type="SAM" id="SignalP"/>
    </source>
</evidence>
<evidence type="ECO:0000313" key="3">
    <source>
        <dbReference type="EMBL" id="MVA75759.1"/>
    </source>
</evidence>
<comment type="caution">
    <text evidence="3">The sequence shown here is derived from an EMBL/GenBank/DDBJ whole genome shotgun (WGS) entry which is preliminary data.</text>
</comment>
<dbReference type="PANTHER" id="PTHR14859">
    <property type="entry name" value="CALCOFLUOR WHITE HYPERSENSITIVE PROTEIN PRECURSOR"/>
    <property type="match status" value="1"/>
</dbReference>
<evidence type="ECO:0000313" key="4">
    <source>
        <dbReference type="Proteomes" id="UP000435304"/>
    </source>
</evidence>
<sequence length="363" mass="40223">MPSPVRRRLLRAGTAVLASLALTLSVPFATPAAEAAPAAPAAPAGTVASDPLVVSSYNIKCANCFDGKPNEKPWLERRFKVVDVIRYEDPDILGVQEASQGWLKSASGQQVDKSQFEDLVQRLGRPYKLTNSKRNNCVRHTTPTSCTYKYQGASQGTKLIYNSDRVTYYGTGGSRKLTSKSGANARYAVWAVFTQESTGKKVFVVNTHLEPRDASSSRTNWELRRKQAQDVVALIRDKRPAGMPMLLLGDFNSHKWTQYGNAPYAVFKDYGLVDPLGNADKTTTRTVGATVEKRVQTNVSSYNNFERKAPAFDYVNGTYLDYVMTSKMRVSRWKTVANLDSSGRFKGTIPSDHNMVRATVWLP</sequence>
<name>A0A6A9V0K3_9ACTN</name>
<dbReference type="GO" id="GO:0003824">
    <property type="term" value="F:catalytic activity"/>
    <property type="evidence" value="ECO:0007669"/>
    <property type="project" value="InterPro"/>
</dbReference>
<feature type="domain" description="Endonuclease/exonuclease/phosphatase" evidence="2">
    <location>
        <begin position="57"/>
        <end position="353"/>
    </location>
</feature>
<dbReference type="Gene3D" id="3.60.10.10">
    <property type="entry name" value="Endonuclease/exonuclease/phosphatase"/>
    <property type="match status" value="1"/>
</dbReference>
<keyword evidence="4" id="KW-1185">Reference proteome</keyword>
<dbReference type="InterPro" id="IPR005135">
    <property type="entry name" value="Endo/exonuclease/phosphatase"/>
</dbReference>
<reference evidence="3 4" key="1">
    <citation type="submission" date="2019-12" db="EMBL/GenBank/DDBJ databases">
        <title>Auraticoccus cholistani sp. nov., an actinomycete isolated from soil of Cholistan desert.</title>
        <authorList>
            <person name="Cheema M.T."/>
        </authorList>
    </citation>
    <scope>NUCLEOTIDE SEQUENCE [LARGE SCALE GENOMIC DNA]</scope>
    <source>
        <strain evidence="3 4">F435</strain>
    </source>
</reference>
<dbReference type="PANTHER" id="PTHR14859:SF1">
    <property type="entry name" value="PGAP2-INTERACTING PROTEIN"/>
    <property type="match status" value="1"/>
</dbReference>